<sequence length="74" mass="8199">MPADWCSCSAHPIRPIGHSNQLCPGRRLQRRASFKTRKGRCSTLSCCIISSLNRFRFKGIMQSQSLSAGNGACR</sequence>
<name>A0A7M3E1X5_RHILE</name>
<reference evidence="1 2" key="1">
    <citation type="submission" date="2019-02" db="EMBL/GenBank/DDBJ databases">
        <title>The genomic architecture of introgression among sibling species of bacteria.</title>
        <authorList>
            <person name="Cavassim M.I.A."/>
            <person name="Moeskjaer S."/>
            <person name="Moslemi C."/>
            <person name="Fields B."/>
            <person name="Bachmann A."/>
            <person name="Vilhjalmsson B."/>
            <person name="Schierup M.H."/>
            <person name="Young J.P.W."/>
            <person name="Andersen S.U."/>
        </authorList>
    </citation>
    <scope>NUCLEOTIDE SEQUENCE [LARGE SCALE GENOMIC DNA]</scope>
    <source>
        <strain evidence="1 2">SM135B</strain>
    </source>
</reference>
<organism evidence="1 2">
    <name type="scientific">Rhizobium leguminosarum</name>
    <dbReference type="NCBI Taxonomy" id="384"/>
    <lineage>
        <taxon>Bacteria</taxon>
        <taxon>Pseudomonadati</taxon>
        <taxon>Pseudomonadota</taxon>
        <taxon>Alphaproteobacteria</taxon>
        <taxon>Hyphomicrobiales</taxon>
        <taxon>Rhizobiaceae</taxon>
        <taxon>Rhizobium/Agrobacterium group</taxon>
        <taxon>Rhizobium</taxon>
    </lineage>
</organism>
<gene>
    <name evidence="1" type="ORF">ELH90_26685</name>
</gene>
<proteinExistence type="predicted"/>
<dbReference type="AlphaFoldDB" id="A0A7M3E1X5"/>
<dbReference type="EMBL" id="SIOP01000001">
    <property type="protein sequence ID" value="TAY54949.1"/>
    <property type="molecule type" value="Genomic_DNA"/>
</dbReference>
<comment type="caution">
    <text evidence="1">The sequence shown here is derived from an EMBL/GenBank/DDBJ whole genome shotgun (WGS) entry which is preliminary data.</text>
</comment>
<evidence type="ECO:0000313" key="1">
    <source>
        <dbReference type="EMBL" id="TAY54949.1"/>
    </source>
</evidence>
<accession>A0A7M3E1X5</accession>
<protein>
    <submittedName>
        <fullName evidence="1">Uncharacterized protein</fullName>
    </submittedName>
</protein>
<evidence type="ECO:0000313" key="2">
    <source>
        <dbReference type="Proteomes" id="UP000292974"/>
    </source>
</evidence>
<dbReference type="Proteomes" id="UP000292974">
    <property type="component" value="Unassembled WGS sequence"/>
</dbReference>